<dbReference type="SUPFAM" id="SSF56059">
    <property type="entry name" value="Glutathione synthetase ATP-binding domain-like"/>
    <property type="match status" value="1"/>
</dbReference>
<accession>A0A956NEZ3</accession>
<evidence type="ECO:0000313" key="6">
    <source>
        <dbReference type="EMBL" id="MCA9758155.1"/>
    </source>
</evidence>
<comment type="caution">
    <text evidence="4">Lacks conserved residue(s) required for the propagation of feature annotation.</text>
</comment>
<dbReference type="Gene3D" id="3.30.470.20">
    <property type="entry name" value="ATP-grasp fold, B domain"/>
    <property type="match status" value="1"/>
</dbReference>
<dbReference type="GO" id="GO:0046872">
    <property type="term" value="F:metal ion binding"/>
    <property type="evidence" value="ECO:0007669"/>
    <property type="project" value="InterPro"/>
</dbReference>
<evidence type="ECO:0000313" key="7">
    <source>
        <dbReference type="Proteomes" id="UP000739538"/>
    </source>
</evidence>
<reference evidence="6" key="1">
    <citation type="submission" date="2020-04" db="EMBL/GenBank/DDBJ databases">
        <authorList>
            <person name="Zhang T."/>
        </authorList>
    </citation>
    <scope>NUCLEOTIDE SEQUENCE</scope>
    <source>
        <strain evidence="6">HKST-UBA02</strain>
    </source>
</reference>
<evidence type="ECO:0000256" key="1">
    <source>
        <dbReference type="ARBA" id="ARBA00022741"/>
    </source>
</evidence>
<dbReference type="Pfam" id="PF02222">
    <property type="entry name" value="ATP-grasp"/>
    <property type="match status" value="1"/>
</dbReference>
<evidence type="ECO:0000256" key="4">
    <source>
        <dbReference type="HAMAP-Rule" id="MF_01928"/>
    </source>
</evidence>
<dbReference type="InterPro" id="IPR054350">
    <property type="entry name" value="PurT/PurK_preATP-grasp"/>
</dbReference>
<dbReference type="GO" id="GO:0034028">
    <property type="term" value="F:5-(carboxyamino)imidazole ribonucleotide synthase activity"/>
    <property type="evidence" value="ECO:0007669"/>
    <property type="project" value="UniProtKB-UniRule"/>
</dbReference>
<evidence type="ECO:0000256" key="2">
    <source>
        <dbReference type="ARBA" id="ARBA00022755"/>
    </source>
</evidence>
<dbReference type="InterPro" id="IPR003135">
    <property type="entry name" value="ATP-grasp_carboxylate-amine"/>
</dbReference>
<protein>
    <recommendedName>
        <fullName evidence="4">N5-carboxyaminoimidazole ribonucleotide synthase</fullName>
        <shortName evidence="4">N5-CAIR synthase</shortName>
        <ecNumber evidence="4">6.3.4.18</ecNumber>
    </recommendedName>
    <alternativeName>
        <fullName evidence="4">5-(carboxyamino)imidazole ribonucleotide synthetase</fullName>
    </alternativeName>
</protein>
<evidence type="ECO:0000259" key="5">
    <source>
        <dbReference type="PROSITE" id="PS50975"/>
    </source>
</evidence>
<feature type="binding site" evidence="4">
    <location>
        <begin position="296"/>
        <end position="297"/>
    </location>
    <ligand>
        <name>ATP</name>
        <dbReference type="ChEBI" id="CHEBI:30616"/>
    </ligand>
</feature>
<dbReference type="InterPro" id="IPR011054">
    <property type="entry name" value="Rudment_hybrid_motif"/>
</dbReference>
<dbReference type="AlphaFoldDB" id="A0A956NEZ3"/>
<dbReference type="Gene3D" id="3.40.50.20">
    <property type="match status" value="1"/>
</dbReference>
<dbReference type="HAMAP" id="MF_01928">
    <property type="entry name" value="PurK"/>
    <property type="match status" value="1"/>
</dbReference>
<feature type="binding site" evidence="4">
    <location>
        <position position="216"/>
    </location>
    <ligand>
        <name>ATP</name>
        <dbReference type="ChEBI" id="CHEBI:30616"/>
    </ligand>
</feature>
<dbReference type="EMBL" id="JAGQHS010000147">
    <property type="protein sequence ID" value="MCA9758155.1"/>
    <property type="molecule type" value="Genomic_DNA"/>
</dbReference>
<name>A0A956NEZ3_UNCEI</name>
<feature type="binding site" evidence="4">
    <location>
        <position position="123"/>
    </location>
    <ligand>
        <name>ATP</name>
        <dbReference type="ChEBI" id="CHEBI:30616"/>
    </ligand>
</feature>
<dbReference type="GO" id="GO:0006189">
    <property type="term" value="P:'de novo' IMP biosynthetic process"/>
    <property type="evidence" value="ECO:0007669"/>
    <property type="project" value="UniProtKB-UniRule"/>
</dbReference>
<sequence>MSEPIAERNGEAPNQLIENAVQRVGILGGGQLAKMIAEAALRHGLQPIVLGGSRSDPAASCECELIVGALDDASSLSELASSSNVVTLENEFLDVVRLSLVLDQLPEVQLQPGLGTIAVAQDKLRQRRLFQRLAMDILEYELVHSSSLHRDLRRTWKRFPEGFVLKWSRFGYDGRGNLTLRPHKRTDLEAVAEFCRRGEARGATVYAEQWVDFVRELAMVSTRAKNGDQVYFPLMISRQENGVCREVLGPATSFGQDATIEWRAQEIARAIAKELDLVGSFALEFFLDRSGRLLINEMAPRVHNTGHFSLFENEPSQFDLHVQAVAGLPLSRPSVHGVAVMRNILGPWETATEIPCTTPEESPPGTSLVWYGKQMASPGRKMGHVTGRARNAEAALDLLQRMAMFEADYWSATCGLEATGVGQ</sequence>
<dbReference type="Proteomes" id="UP000739538">
    <property type="component" value="Unassembled WGS sequence"/>
</dbReference>
<feature type="binding site" evidence="4">
    <location>
        <position position="166"/>
    </location>
    <ligand>
        <name>ATP</name>
        <dbReference type="ChEBI" id="CHEBI:30616"/>
    </ligand>
</feature>
<organism evidence="6 7">
    <name type="scientific">Eiseniibacteriota bacterium</name>
    <dbReference type="NCBI Taxonomy" id="2212470"/>
    <lineage>
        <taxon>Bacteria</taxon>
        <taxon>Candidatus Eiseniibacteriota</taxon>
    </lineage>
</organism>
<keyword evidence="2 4" id="KW-0658">Purine biosynthesis</keyword>
<dbReference type="InterPro" id="IPR040686">
    <property type="entry name" value="PurK_C"/>
</dbReference>
<keyword evidence="4" id="KW-0436">Ligase</keyword>
<comment type="subunit">
    <text evidence="4">Homodimer.</text>
</comment>
<dbReference type="EC" id="6.3.4.18" evidence="4"/>
<dbReference type="PANTHER" id="PTHR11609:SF5">
    <property type="entry name" value="PHOSPHORIBOSYLAMINOIMIDAZOLE CARBOXYLASE"/>
    <property type="match status" value="1"/>
</dbReference>
<comment type="pathway">
    <text evidence="4">Purine metabolism; IMP biosynthesis via de novo pathway; 5-amino-1-(5-phospho-D-ribosyl)imidazole-4-carboxylate from 5-amino-1-(5-phospho-D-ribosyl)imidazole (N5-CAIR route): step 1/2.</text>
</comment>
<dbReference type="PANTHER" id="PTHR11609">
    <property type="entry name" value="PURINE BIOSYNTHESIS PROTEIN 6/7, PUR6/7"/>
    <property type="match status" value="1"/>
</dbReference>
<dbReference type="GO" id="GO:0005524">
    <property type="term" value="F:ATP binding"/>
    <property type="evidence" value="ECO:0007669"/>
    <property type="project" value="UniProtKB-UniRule"/>
</dbReference>
<comment type="similarity">
    <text evidence="4">Belongs to the PurK/PurT family.</text>
</comment>
<dbReference type="Pfam" id="PF17769">
    <property type="entry name" value="PurK_C"/>
    <property type="match status" value="1"/>
</dbReference>
<dbReference type="GO" id="GO:0004638">
    <property type="term" value="F:phosphoribosylaminoimidazole carboxylase activity"/>
    <property type="evidence" value="ECO:0007669"/>
    <property type="project" value="InterPro"/>
</dbReference>
<feature type="domain" description="ATP-grasp" evidence="5">
    <location>
        <begin position="127"/>
        <end position="326"/>
    </location>
</feature>
<keyword evidence="3 4" id="KW-0067">ATP-binding</keyword>
<gene>
    <name evidence="4" type="primary">purK</name>
    <name evidence="6" type="ORF">KDA27_20340</name>
</gene>
<feature type="binding site" evidence="4">
    <location>
        <begin position="208"/>
        <end position="211"/>
    </location>
    <ligand>
        <name>ATP</name>
        <dbReference type="ChEBI" id="CHEBI:30616"/>
    </ligand>
</feature>
<evidence type="ECO:0000256" key="3">
    <source>
        <dbReference type="ARBA" id="ARBA00022840"/>
    </source>
</evidence>
<dbReference type="InterPro" id="IPR016185">
    <property type="entry name" value="PreATP-grasp_dom_sf"/>
</dbReference>
<comment type="caution">
    <text evidence="6">The sequence shown here is derived from an EMBL/GenBank/DDBJ whole genome shotgun (WGS) entry which is preliminary data.</text>
</comment>
<proteinExistence type="inferred from homology"/>
<dbReference type="PROSITE" id="PS50975">
    <property type="entry name" value="ATP_GRASP"/>
    <property type="match status" value="1"/>
</dbReference>
<dbReference type="Pfam" id="PF22660">
    <property type="entry name" value="RS_preATP-grasp-like"/>
    <property type="match status" value="1"/>
</dbReference>
<reference evidence="6" key="2">
    <citation type="journal article" date="2021" name="Microbiome">
        <title>Successional dynamics and alternative stable states in a saline activated sludge microbial community over 9 years.</title>
        <authorList>
            <person name="Wang Y."/>
            <person name="Ye J."/>
            <person name="Ju F."/>
            <person name="Liu L."/>
            <person name="Boyd J.A."/>
            <person name="Deng Y."/>
            <person name="Parks D.H."/>
            <person name="Jiang X."/>
            <person name="Yin X."/>
            <person name="Woodcroft B.J."/>
            <person name="Tyson G.W."/>
            <person name="Hugenholtz P."/>
            <person name="Polz M.F."/>
            <person name="Zhang T."/>
        </authorList>
    </citation>
    <scope>NUCLEOTIDE SEQUENCE</scope>
    <source>
        <strain evidence="6">HKST-UBA02</strain>
    </source>
</reference>
<dbReference type="InterPro" id="IPR011761">
    <property type="entry name" value="ATP-grasp"/>
</dbReference>
<dbReference type="SUPFAM" id="SSF52440">
    <property type="entry name" value="PreATP-grasp domain"/>
    <property type="match status" value="1"/>
</dbReference>
<dbReference type="InterPro" id="IPR013815">
    <property type="entry name" value="ATP_grasp_subdomain_1"/>
</dbReference>
<dbReference type="GO" id="GO:0005829">
    <property type="term" value="C:cytosol"/>
    <property type="evidence" value="ECO:0007669"/>
    <property type="project" value="TreeGrafter"/>
</dbReference>
<comment type="function">
    <text evidence="4">Catalyzes the ATP-dependent conversion of 5-aminoimidazole ribonucleotide (AIR) and HCO(3)(-) to N5-carboxyaminoimidazole ribonucleotide (N5-CAIR).</text>
</comment>
<dbReference type="Gene3D" id="3.30.1490.20">
    <property type="entry name" value="ATP-grasp fold, A domain"/>
    <property type="match status" value="1"/>
</dbReference>
<keyword evidence="1 4" id="KW-0547">Nucleotide-binding</keyword>
<dbReference type="SUPFAM" id="SSF51246">
    <property type="entry name" value="Rudiment single hybrid motif"/>
    <property type="match status" value="1"/>
</dbReference>
<comment type="catalytic activity">
    <reaction evidence="4">
        <text>5-amino-1-(5-phospho-beta-D-ribosyl)imidazole + hydrogencarbonate + ATP = 5-carboxyamino-1-(5-phospho-D-ribosyl)imidazole + ADP + phosphate + 2 H(+)</text>
        <dbReference type="Rhea" id="RHEA:19317"/>
        <dbReference type="ChEBI" id="CHEBI:15378"/>
        <dbReference type="ChEBI" id="CHEBI:17544"/>
        <dbReference type="ChEBI" id="CHEBI:30616"/>
        <dbReference type="ChEBI" id="CHEBI:43474"/>
        <dbReference type="ChEBI" id="CHEBI:58730"/>
        <dbReference type="ChEBI" id="CHEBI:137981"/>
        <dbReference type="ChEBI" id="CHEBI:456216"/>
        <dbReference type="EC" id="6.3.4.18"/>
    </reaction>
</comment>
<dbReference type="InterPro" id="IPR005875">
    <property type="entry name" value="PurK"/>
</dbReference>